<dbReference type="PANTHER" id="PTHR45641">
    <property type="entry name" value="TETRATRICOPEPTIDE REPEAT PROTEIN (AFU_ORTHOLOGUE AFUA_6G03870)"/>
    <property type="match status" value="1"/>
</dbReference>
<evidence type="ECO:0000256" key="1">
    <source>
        <dbReference type="ARBA" id="ARBA00022737"/>
    </source>
</evidence>
<dbReference type="SUPFAM" id="SSF81901">
    <property type="entry name" value="HCP-like"/>
    <property type="match status" value="1"/>
</dbReference>
<evidence type="ECO:0000256" key="2">
    <source>
        <dbReference type="ARBA" id="ARBA00022803"/>
    </source>
</evidence>
<sequence>MATSPLPPDVVIPRQQYLDAVQQRLFSLGSQPQNVLVFYGSDRLRWGVGKAIAQQIKPQIPCIYIDGMEIRRRNPATDEQALIELRHQLGEGKEDFSSFDFALVYYLSQKSPYLNITPAKYAKGMNRADRLSTGADLASAFSGIELEKLLQRMGLPEVGATMQQLLPYFLEELQEIARDGMPLITFLLKLNWFFLKNADAWRWWKEIGCQELSPMKNFVNYSEVVKYLPELLAKGLQQYLDRLKKPVVILLDDYEALLLNKDESLEDPSEWLKNLISEPNPWVLWVIVARRLPQWMEGSESLPILPLTEAESQEVLTNAGITGDRLLSTITEICQGTPYYMHLCVKRWQKIQQRRSPQVEDFAGKPEEFLTTEAATWDPEELRMLQILAIPRQWDQARCDRLMQQQDLKTWRGRFAEVIASPYIEAVAEGKWRIHPLMRQYLLETQPQQQRQILHQGLYEELRQEYLQAQTPQAAILALDEALDQAISSDSQEAIAWVLAQMPTYQEQYQHSEVVEMLRSLVKRLGETVTATTAKAQMLLGYSLVELAETEKARRELETAKAQYAAVELGDSLDAARVEYELAGVYLAGSRTFDAKKAAVRSRQLRQQQLGKDAPEVAEVLNRLAAIACDCGEYGEAVLCCDRALEILTSQPQPHPIPLATVKKTAALLKIYNNQLDDAAQLCKEARQLAIEFGGENHAIAITSLMMLGGIHARMGPRLYPKSLAEYQEALTAAEQVFGPSHFQTRTILKEITELCRKMGQHQAADEYAERHNAYVKVGESEVTPQLALRFNQIGMALYDKGEYGKAEPLLKQALNILRKVLGDEHPDTATSLNNFAGLYHSQGRYAEAEPLYLQALNIRRKVLGDEHPDTAYSLNDLAGLYHSQGRYAEAEPLCLQALNIRRKVLGDEHRDTALSLHNLAFLYESQGRYAEAEPLFRQALNIYCKVLGDEHPHTATILHSLAFLYKSQGRYAEAEGRYVEAMKIRRKVLGNEHPDTAYSLNGLAKLYYYQRRYAEAELLFLQGLNICRKVFGNEHPDTATILTHLALLYKSQGRYAEAEPLLLQAMNIRSKVFGDEHPDTKTTAANLQQLRDKRNS</sequence>
<protein>
    <submittedName>
        <fullName evidence="3">Tetratricopeptide repeat protein</fullName>
    </submittedName>
</protein>
<gene>
    <name evidence="3" type="ORF">NG799_03815</name>
</gene>
<dbReference type="SUPFAM" id="SSF48452">
    <property type="entry name" value="TPR-like"/>
    <property type="match status" value="3"/>
</dbReference>
<dbReference type="InterPro" id="IPR027417">
    <property type="entry name" value="P-loop_NTPase"/>
</dbReference>
<reference evidence="3 4" key="1">
    <citation type="journal article" date="2022" name="Front. Microbiol.">
        <title>High genomic differentiation and limited gene flow indicate recent cryptic speciation within the genus Laspinema (cyanobacteria).</title>
        <authorList>
            <person name="Stanojkovic A."/>
            <person name="Skoupy S."/>
            <person name="Skaloud P."/>
            <person name="Dvorak P."/>
        </authorList>
    </citation>
    <scope>NUCLEOTIDE SEQUENCE [LARGE SCALE GENOMIC DNA]</scope>
    <source>
        <strain evidence="3 4">D2a</strain>
    </source>
</reference>
<proteinExistence type="predicted"/>
<dbReference type="Pfam" id="PF13424">
    <property type="entry name" value="TPR_12"/>
    <property type="match status" value="4"/>
</dbReference>
<accession>A0ABT2ML54</accession>
<organism evidence="3 4">
    <name type="scientific">Laspinema palackyanum D2a</name>
    <dbReference type="NCBI Taxonomy" id="2953684"/>
    <lineage>
        <taxon>Bacteria</taxon>
        <taxon>Bacillati</taxon>
        <taxon>Cyanobacteriota</taxon>
        <taxon>Cyanophyceae</taxon>
        <taxon>Oscillatoriophycideae</taxon>
        <taxon>Oscillatoriales</taxon>
        <taxon>Laspinemataceae</taxon>
        <taxon>Laspinema</taxon>
        <taxon>Laspinema palackyanum</taxon>
    </lineage>
</organism>
<dbReference type="InterPro" id="IPR011990">
    <property type="entry name" value="TPR-like_helical_dom_sf"/>
</dbReference>
<dbReference type="PANTHER" id="PTHR45641:SF19">
    <property type="entry name" value="NEPHROCYSTIN-3"/>
    <property type="match status" value="1"/>
</dbReference>
<dbReference type="InterPro" id="IPR019734">
    <property type="entry name" value="TPR_rpt"/>
</dbReference>
<keyword evidence="1" id="KW-0677">Repeat</keyword>
<dbReference type="EMBL" id="JAMXFF010000003">
    <property type="protein sequence ID" value="MCT7965458.1"/>
    <property type="molecule type" value="Genomic_DNA"/>
</dbReference>
<keyword evidence="2" id="KW-0802">TPR repeat</keyword>
<dbReference type="SUPFAM" id="SSF52540">
    <property type="entry name" value="P-loop containing nucleoside triphosphate hydrolases"/>
    <property type="match status" value="1"/>
</dbReference>
<dbReference type="Pfam" id="PF13374">
    <property type="entry name" value="TPR_10"/>
    <property type="match status" value="1"/>
</dbReference>
<evidence type="ECO:0000313" key="3">
    <source>
        <dbReference type="EMBL" id="MCT7965458.1"/>
    </source>
</evidence>
<evidence type="ECO:0000313" key="4">
    <source>
        <dbReference type="Proteomes" id="UP001525890"/>
    </source>
</evidence>
<dbReference type="RefSeq" id="WP_368005148.1">
    <property type="nucleotide sequence ID" value="NZ_JAMXFF010000003.1"/>
</dbReference>
<dbReference type="Proteomes" id="UP001525890">
    <property type="component" value="Unassembled WGS sequence"/>
</dbReference>
<dbReference type="SMART" id="SM00028">
    <property type="entry name" value="TPR"/>
    <property type="match status" value="9"/>
</dbReference>
<name>A0ABT2ML54_9CYAN</name>
<dbReference type="Gene3D" id="1.25.40.10">
    <property type="entry name" value="Tetratricopeptide repeat domain"/>
    <property type="match status" value="4"/>
</dbReference>
<keyword evidence="4" id="KW-1185">Reference proteome</keyword>
<dbReference type="PRINTS" id="PR00381">
    <property type="entry name" value="KINESINLIGHT"/>
</dbReference>
<comment type="caution">
    <text evidence="3">The sequence shown here is derived from an EMBL/GenBank/DDBJ whole genome shotgun (WGS) entry which is preliminary data.</text>
</comment>